<keyword evidence="1" id="KW-0645">Protease</keyword>
<dbReference type="AlphaFoldDB" id="A0ABD3BBY6"/>
<reference evidence="5" key="1">
    <citation type="journal article" date="2024" name="IScience">
        <title>Strigolactones Initiate the Formation of Haustorium-like Structures in Castilleja.</title>
        <authorList>
            <person name="Buerger M."/>
            <person name="Peterson D."/>
            <person name="Chory J."/>
        </authorList>
    </citation>
    <scope>NUCLEOTIDE SEQUENCE [LARGE SCALE GENOMIC DNA]</scope>
</reference>
<evidence type="ECO:0000259" key="3">
    <source>
        <dbReference type="PROSITE" id="PS51767"/>
    </source>
</evidence>
<feature type="domain" description="Peptidase A1" evidence="3">
    <location>
        <begin position="1"/>
        <end position="169"/>
    </location>
</feature>
<dbReference type="PANTHER" id="PTHR47967">
    <property type="entry name" value="OS07G0603500 PROTEIN-RELATED"/>
    <property type="match status" value="1"/>
</dbReference>
<organism evidence="4 5">
    <name type="scientific">Castilleja foliolosa</name>
    <dbReference type="NCBI Taxonomy" id="1961234"/>
    <lineage>
        <taxon>Eukaryota</taxon>
        <taxon>Viridiplantae</taxon>
        <taxon>Streptophyta</taxon>
        <taxon>Embryophyta</taxon>
        <taxon>Tracheophyta</taxon>
        <taxon>Spermatophyta</taxon>
        <taxon>Magnoliopsida</taxon>
        <taxon>eudicotyledons</taxon>
        <taxon>Gunneridae</taxon>
        <taxon>Pentapetalae</taxon>
        <taxon>asterids</taxon>
        <taxon>lamiids</taxon>
        <taxon>Lamiales</taxon>
        <taxon>Orobanchaceae</taxon>
        <taxon>Pedicularideae</taxon>
        <taxon>Castillejinae</taxon>
        <taxon>Castilleja</taxon>
    </lineage>
</organism>
<dbReference type="PROSITE" id="PS51767">
    <property type="entry name" value="PEPTIDASE_A1"/>
    <property type="match status" value="1"/>
</dbReference>
<dbReference type="EMBL" id="JAVIJP010000100">
    <property type="protein sequence ID" value="KAL3614893.1"/>
    <property type="molecule type" value="Genomic_DNA"/>
</dbReference>
<evidence type="ECO:0000256" key="2">
    <source>
        <dbReference type="ARBA" id="ARBA00022801"/>
    </source>
</evidence>
<dbReference type="InterPro" id="IPR033121">
    <property type="entry name" value="PEPTIDASE_A1"/>
</dbReference>
<dbReference type="InterPro" id="IPR051708">
    <property type="entry name" value="Plant_Aspart_Prot_A1"/>
</dbReference>
<evidence type="ECO:0000313" key="5">
    <source>
        <dbReference type="Proteomes" id="UP001632038"/>
    </source>
</evidence>
<accession>A0ABD3BBY6</accession>
<dbReference type="PANTHER" id="PTHR47967:SF69">
    <property type="entry name" value="ASPARTIC PROTEINASE NANA, CHLOROPLAST"/>
    <property type="match status" value="1"/>
</dbReference>
<dbReference type="Pfam" id="PF14541">
    <property type="entry name" value="TAXi_C"/>
    <property type="match status" value="1"/>
</dbReference>
<evidence type="ECO:0000313" key="4">
    <source>
        <dbReference type="EMBL" id="KAL3614893.1"/>
    </source>
</evidence>
<proteinExistence type="predicted"/>
<gene>
    <name evidence="4" type="ORF">CASFOL_040554</name>
</gene>
<dbReference type="Proteomes" id="UP001632038">
    <property type="component" value="Unassembled WGS sequence"/>
</dbReference>
<dbReference type="Gene3D" id="2.40.70.10">
    <property type="entry name" value="Acid Proteases"/>
    <property type="match status" value="1"/>
</dbReference>
<dbReference type="SUPFAM" id="SSF50630">
    <property type="entry name" value="Acid proteases"/>
    <property type="match status" value="1"/>
</dbReference>
<dbReference type="GO" id="GO:0008233">
    <property type="term" value="F:peptidase activity"/>
    <property type="evidence" value="ECO:0007669"/>
    <property type="project" value="UniProtKB-KW"/>
</dbReference>
<keyword evidence="2" id="KW-0378">Hydrolase</keyword>
<evidence type="ECO:0000256" key="1">
    <source>
        <dbReference type="ARBA" id="ARBA00022670"/>
    </source>
</evidence>
<name>A0ABD3BBY6_9LAMI</name>
<sequence length="177" mass="19714">MQYTDLVQAGLYYGLNIIDACVNDKCKILMNLKTKPLKFNSKGNGGVIVDTGTLPTVLVEEAYMPIIRAIDAFYANFSIAKEAPFEMCYLRGSNETFPDAPKLKFLFNDGKEFAPHPESYVIDIDENMTCLGFVNPGNLSLGFNSVFGTMLQQNYFWELDLENNRLGFASSNCIVGS</sequence>
<dbReference type="GO" id="GO:0006508">
    <property type="term" value="P:proteolysis"/>
    <property type="evidence" value="ECO:0007669"/>
    <property type="project" value="UniProtKB-KW"/>
</dbReference>
<protein>
    <recommendedName>
        <fullName evidence="3">Peptidase A1 domain-containing protein</fullName>
    </recommendedName>
</protein>
<dbReference type="InterPro" id="IPR032799">
    <property type="entry name" value="TAXi_C"/>
</dbReference>
<comment type="caution">
    <text evidence="4">The sequence shown here is derived from an EMBL/GenBank/DDBJ whole genome shotgun (WGS) entry which is preliminary data.</text>
</comment>
<keyword evidence="5" id="KW-1185">Reference proteome</keyword>
<dbReference type="InterPro" id="IPR021109">
    <property type="entry name" value="Peptidase_aspartic_dom_sf"/>
</dbReference>